<dbReference type="AlphaFoldDB" id="A0A9Q1K2U8"/>
<organism evidence="4 5">
    <name type="scientific">Carnegiea gigantea</name>
    <dbReference type="NCBI Taxonomy" id="171969"/>
    <lineage>
        <taxon>Eukaryota</taxon>
        <taxon>Viridiplantae</taxon>
        <taxon>Streptophyta</taxon>
        <taxon>Embryophyta</taxon>
        <taxon>Tracheophyta</taxon>
        <taxon>Spermatophyta</taxon>
        <taxon>Magnoliopsida</taxon>
        <taxon>eudicotyledons</taxon>
        <taxon>Gunneridae</taxon>
        <taxon>Pentapetalae</taxon>
        <taxon>Caryophyllales</taxon>
        <taxon>Cactineae</taxon>
        <taxon>Cactaceae</taxon>
        <taxon>Cactoideae</taxon>
        <taxon>Echinocereeae</taxon>
        <taxon>Carnegiea</taxon>
    </lineage>
</organism>
<dbReference type="EMBL" id="JAKOGI010000388">
    <property type="protein sequence ID" value="KAJ8435769.1"/>
    <property type="molecule type" value="Genomic_DNA"/>
</dbReference>
<reference evidence="4" key="1">
    <citation type="submission" date="2022-04" db="EMBL/GenBank/DDBJ databases">
        <title>Carnegiea gigantea Genome sequencing and assembly v2.</title>
        <authorList>
            <person name="Copetti D."/>
            <person name="Sanderson M.J."/>
            <person name="Burquez A."/>
            <person name="Wojciechowski M.F."/>
        </authorList>
    </citation>
    <scope>NUCLEOTIDE SEQUENCE</scope>
    <source>
        <strain evidence="4">SGP5-SGP5p</strain>
        <tissue evidence="4">Aerial part</tissue>
    </source>
</reference>
<dbReference type="Pfam" id="PF03759">
    <property type="entry name" value="PRONE"/>
    <property type="match status" value="2"/>
</dbReference>
<proteinExistence type="predicted"/>
<evidence type="ECO:0000313" key="4">
    <source>
        <dbReference type="EMBL" id="KAJ8435769.1"/>
    </source>
</evidence>
<name>A0A9Q1K2U8_9CARY</name>
<dbReference type="OrthoDB" id="1053009at2759"/>
<keyword evidence="1 2" id="KW-0344">Guanine-nucleotide releasing factor</keyword>
<dbReference type="InterPro" id="IPR005512">
    <property type="entry name" value="PRONE_dom"/>
</dbReference>
<protein>
    <recommendedName>
        <fullName evidence="3">PRONE domain-containing protein</fullName>
    </recommendedName>
</protein>
<evidence type="ECO:0000256" key="2">
    <source>
        <dbReference type="PROSITE-ProRule" id="PRU00663"/>
    </source>
</evidence>
<gene>
    <name evidence="4" type="ORF">Cgig2_019188</name>
</gene>
<dbReference type="Gene3D" id="1.20.58.2010">
    <property type="entry name" value="PRONE domain, subdomain 1"/>
    <property type="match status" value="2"/>
</dbReference>
<evidence type="ECO:0000313" key="5">
    <source>
        <dbReference type="Proteomes" id="UP001153076"/>
    </source>
</evidence>
<evidence type="ECO:0000256" key="1">
    <source>
        <dbReference type="ARBA" id="ARBA00022658"/>
    </source>
</evidence>
<accession>A0A9Q1K2U8</accession>
<evidence type="ECO:0000259" key="3">
    <source>
        <dbReference type="PROSITE" id="PS51334"/>
    </source>
</evidence>
<dbReference type="GO" id="GO:0005085">
    <property type="term" value="F:guanyl-nucleotide exchange factor activity"/>
    <property type="evidence" value="ECO:0007669"/>
    <property type="project" value="UniProtKB-UniRule"/>
</dbReference>
<dbReference type="InterPro" id="IPR038937">
    <property type="entry name" value="RopGEF"/>
</dbReference>
<sequence length="300" mass="33692">MSDEYDGCMQCWENNKSQKLKSGIMTYDGLESCILNSQSYRVHGNINREVEYPTDEEEETSCSSSKDAFGSFFSDWTTKRETEETDEWSGTESPQHFHVKEKPAYATQFSDVESMKEKFALLLLGEDVTGGRKGITSALAISNAITNLAASVFGELWKLEPLPEDKKANWRKEMDWLLSPTNYMVELVPAKQTSSNGRTFEEALDSVVGSEFWYEEGSSSREGRGGSERQSKRWWLPSPRVPVGGLSETARKKLLSQGNVVHQVFKAAKSINENVLSDMPIPNVIQDALYKASHLRSSTV</sequence>
<dbReference type="Proteomes" id="UP001153076">
    <property type="component" value="Unassembled WGS sequence"/>
</dbReference>
<keyword evidence="5" id="KW-1185">Reference proteome</keyword>
<dbReference type="PANTHER" id="PTHR33101">
    <property type="entry name" value="ROP GUANINE NUCLEOTIDE EXCHANGE FACTOR 1"/>
    <property type="match status" value="1"/>
</dbReference>
<dbReference type="PROSITE" id="PS51334">
    <property type="entry name" value="PRONE"/>
    <property type="match status" value="1"/>
</dbReference>
<dbReference type="PANTHER" id="PTHR33101:SF2">
    <property type="entry name" value="ROP GUANINE NUCLEOTIDE EXCHANGE FACTOR 14"/>
    <property type="match status" value="1"/>
</dbReference>
<feature type="domain" description="PRONE" evidence="3">
    <location>
        <begin position="102"/>
        <end position="300"/>
    </location>
</feature>
<comment type="caution">
    <text evidence="4">The sequence shown here is derived from an EMBL/GenBank/DDBJ whole genome shotgun (WGS) entry which is preliminary data.</text>
</comment>